<dbReference type="Pfam" id="PF14559">
    <property type="entry name" value="TPR_19"/>
    <property type="match status" value="1"/>
</dbReference>
<feature type="transmembrane region" description="Helical" evidence="2">
    <location>
        <begin position="21"/>
        <end position="40"/>
    </location>
</feature>
<feature type="transmembrane region" description="Helical" evidence="2">
    <location>
        <begin position="440"/>
        <end position="465"/>
    </location>
</feature>
<keyword evidence="1" id="KW-0802">TPR repeat</keyword>
<feature type="transmembrane region" description="Helical" evidence="2">
    <location>
        <begin position="211"/>
        <end position="227"/>
    </location>
</feature>
<feature type="repeat" description="TPR" evidence="1">
    <location>
        <begin position="720"/>
        <end position="753"/>
    </location>
</feature>
<evidence type="ECO:0000313" key="4">
    <source>
        <dbReference type="Proteomes" id="UP000229749"/>
    </source>
</evidence>
<dbReference type="PANTHER" id="PTHR37422:SF13">
    <property type="entry name" value="LIPOPOLYSACCHARIDE BIOSYNTHESIS PROTEIN PA4999-RELATED"/>
    <property type="match status" value="1"/>
</dbReference>
<name>A0A2M7XHY7_9BACT</name>
<dbReference type="InterPro" id="IPR019734">
    <property type="entry name" value="TPR_rpt"/>
</dbReference>
<dbReference type="PANTHER" id="PTHR37422">
    <property type="entry name" value="TEICHURONIC ACID BIOSYNTHESIS PROTEIN TUAE"/>
    <property type="match status" value="1"/>
</dbReference>
<evidence type="ECO:0000256" key="2">
    <source>
        <dbReference type="SAM" id="Phobius"/>
    </source>
</evidence>
<keyword evidence="2" id="KW-0812">Transmembrane</keyword>
<organism evidence="3 4">
    <name type="scientific">Candidatus Uhrbacteria bacterium CG_4_9_14_3_um_filter_36_7</name>
    <dbReference type="NCBI Taxonomy" id="1975033"/>
    <lineage>
        <taxon>Bacteria</taxon>
        <taxon>Candidatus Uhriibacteriota</taxon>
    </lineage>
</organism>
<dbReference type="SUPFAM" id="SSF48452">
    <property type="entry name" value="TPR-like"/>
    <property type="match status" value="1"/>
</dbReference>
<comment type="caution">
    <text evidence="3">The sequence shown here is derived from an EMBL/GenBank/DDBJ whole genome shotgun (WGS) entry which is preliminary data.</text>
</comment>
<dbReference type="PROSITE" id="PS50005">
    <property type="entry name" value="TPR"/>
    <property type="match status" value="1"/>
</dbReference>
<keyword evidence="2" id="KW-0472">Membrane</keyword>
<evidence type="ECO:0000313" key="3">
    <source>
        <dbReference type="EMBL" id="PJA47482.1"/>
    </source>
</evidence>
<accession>A0A2M7XHY7</accession>
<feature type="transmembrane region" description="Helical" evidence="2">
    <location>
        <begin position="52"/>
        <end position="70"/>
    </location>
</feature>
<proteinExistence type="predicted"/>
<sequence>MSFLSFFEKKPHPFTKFCLQASQWSLWIFFFLFPIFFLPWTTDVLEINKQTLFVFFILFSLLFWLGAQIFTKTIYFRYHPVFLLFPLFFLVVLISAIINQTGFLSWVGESLQEYTSVLTVFIGVILFYLILHLAREKYFLKKSFFALFASGIITSFFGICSLLQWQILPFDFAQSITFNTVGTINSLGIFLSFLLVLACGYWATEKKIPRTFLVLSILFSFIVLMLIDFWILWLSVLLGLLGLFLLIFFQAEKLAKNTRRFLLPITVFVLSLFFLVLPSPFQRHFPAEVVPSFGASKEIMQQTWKEYSFLFGSGPGTYVYNYAKFRSNEMNTTPFWDVRFDRSGFHFITLATTLGVLGVGIFVFIFLSFFSLCLKKLRSKETTETSWLAMIFPVWISIVFSSFFYTSNMTLQIIFFLFAGIIGSICVDRTIHHHLKKKRYVHSTAIVLFILVSFGIFVVLFLTGFRYVSEISFAKAVRLERSGASIEEINQKLRKAVFLNQYHDIYYRNLGQGILEEVKEELSLQEKLSEQRGQYLQSLVAAGLNASMRATDLAPENVLNWSVRARIYQQATDIIPEAQSHALSAFEKAWQLEPQNPLYPTEIGKIYFSSAIKKQQDPLKQSTHEEIENDFYQAQMYFEKALALKKDFGQAHYQLVLLFQQQGRIDDAIGKMESLANYHLKDTEIWFQLGLLYLYRNNTEDLDRAQLVFEQTLMLAPTHINALWFLGYVQEQKGNLDSAIKIIERVLELQPENQNVQKKLEQLKQGKITQNQAILLEQEQNLSSSL</sequence>
<dbReference type="InterPro" id="IPR011990">
    <property type="entry name" value="TPR-like_helical_dom_sf"/>
</dbReference>
<protein>
    <submittedName>
        <fullName evidence="3">Uncharacterized protein</fullName>
    </submittedName>
</protein>
<feature type="transmembrane region" description="Helical" evidence="2">
    <location>
        <begin position="345"/>
        <end position="374"/>
    </location>
</feature>
<feature type="transmembrane region" description="Helical" evidence="2">
    <location>
        <begin position="386"/>
        <end position="405"/>
    </location>
</feature>
<feature type="transmembrane region" description="Helical" evidence="2">
    <location>
        <begin position="82"/>
        <end position="108"/>
    </location>
</feature>
<keyword evidence="2" id="KW-1133">Transmembrane helix</keyword>
<gene>
    <name evidence="3" type="ORF">CO172_01220</name>
</gene>
<feature type="transmembrane region" description="Helical" evidence="2">
    <location>
        <begin position="233"/>
        <end position="249"/>
    </location>
</feature>
<feature type="transmembrane region" description="Helical" evidence="2">
    <location>
        <begin position="143"/>
        <end position="167"/>
    </location>
</feature>
<feature type="transmembrane region" description="Helical" evidence="2">
    <location>
        <begin position="411"/>
        <end position="428"/>
    </location>
</feature>
<evidence type="ECO:0000256" key="1">
    <source>
        <dbReference type="PROSITE-ProRule" id="PRU00339"/>
    </source>
</evidence>
<feature type="transmembrane region" description="Helical" evidence="2">
    <location>
        <begin position="187"/>
        <end position="204"/>
    </location>
</feature>
<dbReference type="InterPro" id="IPR051533">
    <property type="entry name" value="WaaL-like"/>
</dbReference>
<dbReference type="AlphaFoldDB" id="A0A2M7XHY7"/>
<dbReference type="SMART" id="SM00028">
    <property type="entry name" value="TPR"/>
    <property type="match status" value="2"/>
</dbReference>
<feature type="transmembrane region" description="Helical" evidence="2">
    <location>
        <begin position="114"/>
        <end position="131"/>
    </location>
</feature>
<dbReference type="Gene3D" id="1.25.40.10">
    <property type="entry name" value="Tetratricopeptide repeat domain"/>
    <property type="match status" value="2"/>
</dbReference>
<dbReference type="EMBL" id="PFWS01000018">
    <property type="protein sequence ID" value="PJA47482.1"/>
    <property type="molecule type" value="Genomic_DNA"/>
</dbReference>
<dbReference type="Proteomes" id="UP000229749">
    <property type="component" value="Unassembled WGS sequence"/>
</dbReference>
<feature type="transmembrane region" description="Helical" evidence="2">
    <location>
        <begin position="261"/>
        <end position="281"/>
    </location>
</feature>
<reference evidence="4" key="1">
    <citation type="submission" date="2017-09" db="EMBL/GenBank/DDBJ databases">
        <title>Depth-based differentiation of microbial function through sediment-hosted aquifers and enrichment of novel symbionts in the deep terrestrial subsurface.</title>
        <authorList>
            <person name="Probst A.J."/>
            <person name="Ladd B."/>
            <person name="Jarett J.K."/>
            <person name="Geller-Mcgrath D.E."/>
            <person name="Sieber C.M.K."/>
            <person name="Emerson J.B."/>
            <person name="Anantharaman K."/>
            <person name="Thomas B.C."/>
            <person name="Malmstrom R."/>
            <person name="Stieglmeier M."/>
            <person name="Klingl A."/>
            <person name="Woyke T."/>
            <person name="Ryan C.M."/>
            <person name="Banfield J.F."/>
        </authorList>
    </citation>
    <scope>NUCLEOTIDE SEQUENCE [LARGE SCALE GENOMIC DNA]</scope>
</reference>